<dbReference type="PANTHER" id="PTHR43619:SF2">
    <property type="entry name" value="S-ADENOSYL-L-METHIONINE-DEPENDENT METHYLTRANSFERASES SUPERFAMILY PROTEIN"/>
    <property type="match status" value="1"/>
</dbReference>
<dbReference type="InterPro" id="IPR029063">
    <property type="entry name" value="SAM-dependent_MTases_sf"/>
</dbReference>
<dbReference type="EMBL" id="FN649732">
    <property type="protein sequence ID" value="CBJ26484.1"/>
    <property type="molecule type" value="Genomic_DNA"/>
</dbReference>
<evidence type="ECO:0000313" key="4">
    <source>
        <dbReference type="EMBL" id="CBJ26484.1"/>
    </source>
</evidence>
<dbReference type="GO" id="GO:0032259">
    <property type="term" value="P:methylation"/>
    <property type="evidence" value="ECO:0007669"/>
    <property type="project" value="UniProtKB-KW"/>
</dbReference>
<evidence type="ECO:0000256" key="2">
    <source>
        <dbReference type="ARBA" id="ARBA00022679"/>
    </source>
</evidence>
<dbReference type="STRING" id="2880.D7FXP3"/>
<dbReference type="EMBL" id="FN648520">
    <property type="protein sequence ID" value="CBJ26484.1"/>
    <property type="molecule type" value="Genomic_DNA"/>
</dbReference>
<dbReference type="InterPro" id="IPR007213">
    <property type="entry name" value="Ppm1/Ppm2/Tcmp"/>
</dbReference>
<dbReference type="InParanoid" id="D7FXP3"/>
<dbReference type="eggNOG" id="ENOG502QRNU">
    <property type="taxonomic scope" value="Eukaryota"/>
</dbReference>
<reference evidence="4 5" key="1">
    <citation type="journal article" date="2010" name="Nature">
        <title>The Ectocarpus genome and the independent evolution of multicellularity in brown algae.</title>
        <authorList>
            <person name="Cock J.M."/>
            <person name="Sterck L."/>
            <person name="Rouze P."/>
            <person name="Scornet D."/>
            <person name="Allen A.E."/>
            <person name="Amoutzias G."/>
            <person name="Anthouard V."/>
            <person name="Artiguenave F."/>
            <person name="Aury J.M."/>
            <person name="Badger J.H."/>
            <person name="Beszteri B."/>
            <person name="Billiau K."/>
            <person name="Bonnet E."/>
            <person name="Bothwell J.H."/>
            <person name="Bowler C."/>
            <person name="Boyen C."/>
            <person name="Brownlee C."/>
            <person name="Carrano C.J."/>
            <person name="Charrier B."/>
            <person name="Cho G.Y."/>
            <person name="Coelho S.M."/>
            <person name="Collen J."/>
            <person name="Corre E."/>
            <person name="Da Silva C."/>
            <person name="Delage L."/>
            <person name="Delaroque N."/>
            <person name="Dittami S.M."/>
            <person name="Doulbeau S."/>
            <person name="Elias M."/>
            <person name="Farnham G."/>
            <person name="Gachon C.M."/>
            <person name="Gschloessl B."/>
            <person name="Heesch S."/>
            <person name="Jabbari K."/>
            <person name="Jubin C."/>
            <person name="Kawai H."/>
            <person name="Kimura K."/>
            <person name="Kloareg B."/>
            <person name="Kupper F.C."/>
            <person name="Lang D."/>
            <person name="Le Bail A."/>
            <person name="Leblanc C."/>
            <person name="Lerouge P."/>
            <person name="Lohr M."/>
            <person name="Lopez P.J."/>
            <person name="Martens C."/>
            <person name="Maumus F."/>
            <person name="Michel G."/>
            <person name="Miranda-Saavedra D."/>
            <person name="Morales J."/>
            <person name="Moreau H."/>
            <person name="Motomura T."/>
            <person name="Nagasato C."/>
            <person name="Napoli C.A."/>
            <person name="Nelson D.R."/>
            <person name="Nyvall-Collen P."/>
            <person name="Peters A.F."/>
            <person name="Pommier C."/>
            <person name="Potin P."/>
            <person name="Poulain J."/>
            <person name="Quesneville H."/>
            <person name="Read B."/>
            <person name="Rensing S.A."/>
            <person name="Ritter A."/>
            <person name="Rousvoal S."/>
            <person name="Samanta M."/>
            <person name="Samson G."/>
            <person name="Schroeder D.C."/>
            <person name="Segurens B."/>
            <person name="Strittmatter M."/>
            <person name="Tonon T."/>
            <person name="Tregear J.W."/>
            <person name="Valentin K."/>
            <person name="von Dassow P."/>
            <person name="Yamagishi T."/>
            <person name="Van de Peer Y."/>
            <person name="Wincker P."/>
        </authorList>
    </citation>
    <scope>NUCLEOTIDE SEQUENCE [LARGE SCALE GENOMIC DNA]</scope>
    <source>
        <strain evidence="5">Ec32 / CCAP1310/4</strain>
    </source>
</reference>
<evidence type="ECO:0000313" key="5">
    <source>
        <dbReference type="Proteomes" id="UP000002630"/>
    </source>
</evidence>
<dbReference type="Gene3D" id="3.40.50.150">
    <property type="entry name" value="Vaccinia Virus protein VP39"/>
    <property type="match status" value="1"/>
</dbReference>
<feature type="compositionally biased region" description="Basic and acidic residues" evidence="3">
    <location>
        <begin position="20"/>
        <end position="30"/>
    </location>
</feature>
<dbReference type="AlphaFoldDB" id="D7FXP3"/>
<proteinExistence type="predicted"/>
<protein>
    <submittedName>
        <fullName evidence="4">Uncharacterized protein</fullName>
    </submittedName>
</protein>
<keyword evidence="2" id="KW-0808">Transferase</keyword>
<dbReference type="SUPFAM" id="SSF53335">
    <property type="entry name" value="S-adenosyl-L-methionine-dependent methyltransferases"/>
    <property type="match status" value="1"/>
</dbReference>
<dbReference type="PANTHER" id="PTHR43619">
    <property type="entry name" value="S-ADENOSYL-L-METHIONINE-DEPENDENT METHYLTRANSFERASE YKTD-RELATED"/>
    <property type="match status" value="1"/>
</dbReference>
<keyword evidence="1" id="KW-0489">Methyltransferase</keyword>
<dbReference type="Proteomes" id="UP000002630">
    <property type="component" value="Linkage Group LG07"/>
</dbReference>
<sequence>MTTHEKSSVALAGPDPIQTVEDREKVKAQEELSAPPLEATTAATAAAASDGVPRDVQTRLAIRTRFCDDFFEDCAGPRGIKQIVSLGAGMDTRGLRRRASGDTKVFEVDQALVLRVKSALLTQAAAADEVAAALAGFRERRDGGVGQGRVVPVQAALSVEGWQGELFEAGSDPSLPSAWILEGLNMYLEEKELVALLRVLASLSSPGSAFCATYVSAESVERTHISASPPMGRWKRGSDKPPAFFEANSPQGWSFNGVTCGTPGEFPEGADYGVDFVGKAAAYVIGYFSSSSSSSSGGGSGEWCPWPGIERLLEESRRRGL</sequence>
<organism evidence="4 5">
    <name type="scientific">Ectocarpus siliculosus</name>
    <name type="common">Brown alga</name>
    <name type="synonym">Conferva siliculosa</name>
    <dbReference type="NCBI Taxonomy" id="2880"/>
    <lineage>
        <taxon>Eukaryota</taxon>
        <taxon>Sar</taxon>
        <taxon>Stramenopiles</taxon>
        <taxon>Ochrophyta</taxon>
        <taxon>PX clade</taxon>
        <taxon>Phaeophyceae</taxon>
        <taxon>Ectocarpales</taxon>
        <taxon>Ectocarpaceae</taxon>
        <taxon>Ectocarpus</taxon>
    </lineage>
</organism>
<evidence type="ECO:0000256" key="1">
    <source>
        <dbReference type="ARBA" id="ARBA00022603"/>
    </source>
</evidence>
<dbReference type="Pfam" id="PF04072">
    <property type="entry name" value="LCM"/>
    <property type="match status" value="1"/>
</dbReference>
<evidence type="ECO:0000256" key="3">
    <source>
        <dbReference type="SAM" id="MobiDB-lite"/>
    </source>
</evidence>
<name>D7FXP3_ECTSI</name>
<dbReference type="OrthoDB" id="203237at2759"/>
<feature type="region of interest" description="Disordered" evidence="3">
    <location>
        <begin position="1"/>
        <end position="35"/>
    </location>
</feature>
<gene>
    <name evidence="4" type="ORF">Esi_0033_0150</name>
</gene>
<dbReference type="GO" id="GO:0008168">
    <property type="term" value="F:methyltransferase activity"/>
    <property type="evidence" value="ECO:0007669"/>
    <property type="project" value="UniProtKB-KW"/>
</dbReference>
<accession>D7FXP3</accession>
<keyword evidence="5" id="KW-1185">Reference proteome</keyword>